<dbReference type="Proteomes" id="UP000054995">
    <property type="component" value="Unassembled WGS sequence"/>
</dbReference>
<name>A0A0V1FVW3_TRIPS</name>
<dbReference type="AlphaFoldDB" id="A0A0V1FVW3"/>
<gene>
    <name evidence="1" type="ORF">T4D_8756</name>
</gene>
<evidence type="ECO:0000313" key="1">
    <source>
        <dbReference type="EMBL" id="KRY90186.1"/>
    </source>
</evidence>
<organism evidence="1 2">
    <name type="scientific">Trichinella pseudospiralis</name>
    <name type="common">Parasitic roundworm</name>
    <dbReference type="NCBI Taxonomy" id="6337"/>
    <lineage>
        <taxon>Eukaryota</taxon>
        <taxon>Metazoa</taxon>
        <taxon>Ecdysozoa</taxon>
        <taxon>Nematoda</taxon>
        <taxon>Enoplea</taxon>
        <taxon>Dorylaimia</taxon>
        <taxon>Trichinellida</taxon>
        <taxon>Trichinellidae</taxon>
        <taxon>Trichinella</taxon>
    </lineage>
</organism>
<dbReference type="EMBL" id="JYDT01000024">
    <property type="protein sequence ID" value="KRY90186.1"/>
    <property type="molecule type" value="Genomic_DNA"/>
</dbReference>
<proteinExistence type="predicted"/>
<evidence type="ECO:0000313" key="2">
    <source>
        <dbReference type="Proteomes" id="UP000054995"/>
    </source>
</evidence>
<comment type="caution">
    <text evidence="1">The sequence shown here is derived from an EMBL/GenBank/DDBJ whole genome shotgun (WGS) entry which is preliminary data.</text>
</comment>
<protein>
    <submittedName>
        <fullName evidence="1">Uncharacterized protein</fullName>
    </submittedName>
</protein>
<sequence length="65" mass="7623">MEVIRALLTSRALSVNVDAKIIFIENQDATVACFELPECIYLNLIYFKHSQLLFFHFHCTNELQF</sequence>
<keyword evidence="2" id="KW-1185">Reference proteome</keyword>
<accession>A0A0V1FVW3</accession>
<reference evidence="1 2" key="1">
    <citation type="submission" date="2015-01" db="EMBL/GenBank/DDBJ databases">
        <title>Evolution of Trichinella species and genotypes.</title>
        <authorList>
            <person name="Korhonen P.K."/>
            <person name="Edoardo P."/>
            <person name="Giuseppe L.R."/>
            <person name="Gasser R.B."/>
        </authorList>
    </citation>
    <scope>NUCLEOTIDE SEQUENCE [LARGE SCALE GENOMIC DNA]</scope>
    <source>
        <strain evidence="1">ISS470</strain>
    </source>
</reference>